<feature type="compositionally biased region" description="Low complexity" evidence="6">
    <location>
        <begin position="330"/>
        <end position="340"/>
    </location>
</feature>
<evidence type="ECO:0000259" key="7">
    <source>
        <dbReference type="Pfam" id="PF04130"/>
    </source>
</evidence>
<keyword evidence="2 5" id="KW-0963">Cytoplasm</keyword>
<evidence type="ECO:0000256" key="6">
    <source>
        <dbReference type="SAM" id="MobiDB-lite"/>
    </source>
</evidence>
<evidence type="ECO:0000256" key="4">
    <source>
        <dbReference type="ARBA" id="ARBA00023212"/>
    </source>
</evidence>
<feature type="region of interest" description="Disordered" evidence="6">
    <location>
        <begin position="330"/>
        <end position="350"/>
    </location>
</feature>
<dbReference type="InterPro" id="IPR007259">
    <property type="entry name" value="GCP"/>
</dbReference>
<gene>
    <name evidence="9" type="ORF">BC938DRAFT_474258</name>
</gene>
<dbReference type="GO" id="GO:0031122">
    <property type="term" value="P:cytoplasmic microtubule organization"/>
    <property type="evidence" value="ECO:0007669"/>
    <property type="project" value="TreeGrafter"/>
</dbReference>
<dbReference type="Proteomes" id="UP000274822">
    <property type="component" value="Unassembled WGS sequence"/>
</dbReference>
<feature type="domain" description="Gamma tubulin complex component protein N-terminal" evidence="8">
    <location>
        <begin position="44"/>
        <end position="399"/>
    </location>
</feature>
<comment type="similarity">
    <text evidence="1 5">Belongs to the TUBGCP family.</text>
</comment>
<evidence type="ECO:0000313" key="10">
    <source>
        <dbReference type="Proteomes" id="UP000274822"/>
    </source>
</evidence>
<evidence type="ECO:0000259" key="8">
    <source>
        <dbReference type="Pfam" id="PF17681"/>
    </source>
</evidence>
<dbReference type="PANTHER" id="PTHR19302:SF68">
    <property type="entry name" value="SPINDLE POLE BODY COMPONENT"/>
    <property type="match status" value="1"/>
</dbReference>
<dbReference type="InterPro" id="IPR040457">
    <property type="entry name" value="GCP_C"/>
</dbReference>
<evidence type="ECO:0000256" key="3">
    <source>
        <dbReference type="ARBA" id="ARBA00022701"/>
    </source>
</evidence>
<sequence length="668" mass="74630">MGEWADGVVAWNKGLSHDAGHKDNPPQPNYTPKTTTRVSGLTMLHELLLVLSGHPGDLFVPFPPPPFVPNTFAIPPDFPLLHDAERRALDRLAHLGWLYKQIVDFIQTVQNGNAIGRSQQRQTNMDNGRELPRGAYILAMCTSAHESLGQYRRVIVDCEERILNKDLEAGGGCVPISHIMSLFARWELILQPLNRLMQDIAQCPADWHGCQLLDLLMERSNTGVGEVRQVMEKMARDVHAVMYKQMASWMVYGYLADPDEEFFITPYQPTPPSSPTGAGPTTAPRVSNWKNQFSLDESMIPGHIPLKLAESILFVGKAISTVRKDTTALSPTTPALTIPSSKRRKQPLSLPPSLASAHLSLLLTLSRNPTGPTSLSTATQILHLHKTIHTIRRSTAEWLFRRVLVGEHDITRYLQSFKDYFLLGRGDFAVNLIEQFAGLRRAKLAAGSSVVTERKGTSSSSSSSQPATQQAAIQIKEQELNALLIKSSIGTLCEDDPDLDKFRLRLLTPQPTSVTLGASRRASKRPLPARASLGPLPPNKNATAHLFDDLLLGGVPLRLQYAVAWPLDLFLTEDEMTKYARLWSFLIGWKRIQWRLTQLWGVLRGGWVGGRRKKGGKGKKDKGAEEDEANKSIFYESEREKEREKIVWRVRSKMMFFVDAVWGHAQVG</sequence>
<dbReference type="GO" id="GO:0051011">
    <property type="term" value="F:microtubule minus-end binding"/>
    <property type="evidence" value="ECO:0007669"/>
    <property type="project" value="TreeGrafter"/>
</dbReference>
<dbReference type="Pfam" id="PF04130">
    <property type="entry name" value="GCP_C_terminal"/>
    <property type="match status" value="1"/>
</dbReference>
<dbReference type="GO" id="GO:0007020">
    <property type="term" value="P:microtubule nucleation"/>
    <property type="evidence" value="ECO:0007669"/>
    <property type="project" value="InterPro"/>
</dbReference>
<feature type="domain" description="Gamma tubulin complex component C-terminal" evidence="7">
    <location>
        <begin position="414"/>
        <end position="664"/>
    </location>
</feature>
<dbReference type="Gene3D" id="1.20.120.1900">
    <property type="entry name" value="Gamma-tubulin complex, C-terminal domain"/>
    <property type="match status" value="1"/>
</dbReference>
<keyword evidence="4 5" id="KW-0206">Cytoskeleton</keyword>
<dbReference type="AlphaFoldDB" id="A0A433Q2L8"/>
<name>A0A433Q2L8_9FUNG</name>
<evidence type="ECO:0000256" key="1">
    <source>
        <dbReference type="ARBA" id="ARBA00010337"/>
    </source>
</evidence>
<dbReference type="GO" id="GO:0051225">
    <property type="term" value="P:spindle assembly"/>
    <property type="evidence" value="ECO:0007669"/>
    <property type="project" value="TreeGrafter"/>
</dbReference>
<dbReference type="GO" id="GO:0000278">
    <property type="term" value="P:mitotic cell cycle"/>
    <property type="evidence" value="ECO:0007669"/>
    <property type="project" value="TreeGrafter"/>
</dbReference>
<dbReference type="GO" id="GO:0000922">
    <property type="term" value="C:spindle pole"/>
    <property type="evidence" value="ECO:0007669"/>
    <property type="project" value="InterPro"/>
</dbReference>
<keyword evidence="3 5" id="KW-0493">Microtubule</keyword>
<dbReference type="InterPro" id="IPR041470">
    <property type="entry name" value="GCP_N"/>
</dbReference>
<dbReference type="GO" id="GO:0000930">
    <property type="term" value="C:gamma-tubulin complex"/>
    <property type="evidence" value="ECO:0007669"/>
    <property type="project" value="TreeGrafter"/>
</dbReference>
<dbReference type="PANTHER" id="PTHR19302">
    <property type="entry name" value="GAMMA TUBULIN COMPLEX PROTEIN"/>
    <property type="match status" value="1"/>
</dbReference>
<dbReference type="GO" id="GO:0005874">
    <property type="term" value="C:microtubule"/>
    <property type="evidence" value="ECO:0007669"/>
    <property type="project" value="UniProtKB-KW"/>
</dbReference>
<accession>A0A433Q2L8</accession>
<dbReference type="GO" id="GO:0043015">
    <property type="term" value="F:gamma-tubulin binding"/>
    <property type="evidence" value="ECO:0007669"/>
    <property type="project" value="InterPro"/>
</dbReference>
<evidence type="ECO:0000256" key="5">
    <source>
        <dbReference type="RuleBase" id="RU363050"/>
    </source>
</evidence>
<keyword evidence="10" id="KW-1185">Reference proteome</keyword>
<organism evidence="9 10">
    <name type="scientific">Jimgerdemannia flammicorona</name>
    <dbReference type="NCBI Taxonomy" id="994334"/>
    <lineage>
        <taxon>Eukaryota</taxon>
        <taxon>Fungi</taxon>
        <taxon>Fungi incertae sedis</taxon>
        <taxon>Mucoromycota</taxon>
        <taxon>Mucoromycotina</taxon>
        <taxon>Endogonomycetes</taxon>
        <taxon>Endogonales</taxon>
        <taxon>Endogonaceae</taxon>
        <taxon>Jimgerdemannia</taxon>
    </lineage>
</organism>
<feature type="region of interest" description="Disordered" evidence="6">
    <location>
        <begin position="450"/>
        <end position="471"/>
    </location>
</feature>
<evidence type="ECO:0000313" key="9">
    <source>
        <dbReference type="EMBL" id="RUS24016.1"/>
    </source>
</evidence>
<evidence type="ECO:0000256" key="2">
    <source>
        <dbReference type="ARBA" id="ARBA00022490"/>
    </source>
</evidence>
<dbReference type="GO" id="GO:0005816">
    <property type="term" value="C:spindle pole body"/>
    <property type="evidence" value="ECO:0007669"/>
    <property type="project" value="UniProtKB-ARBA"/>
</dbReference>
<dbReference type="Pfam" id="PF17681">
    <property type="entry name" value="GCP_N_terminal"/>
    <property type="match status" value="1"/>
</dbReference>
<dbReference type="InterPro" id="IPR042241">
    <property type="entry name" value="GCP_C_sf"/>
</dbReference>
<protein>
    <recommendedName>
        <fullName evidence="5">Spindle pole body component</fullName>
    </recommendedName>
</protein>
<comment type="caution">
    <text evidence="9">The sequence shown here is derived from an EMBL/GenBank/DDBJ whole genome shotgun (WGS) entry which is preliminary data.</text>
</comment>
<reference evidence="9 10" key="1">
    <citation type="journal article" date="2018" name="New Phytol.">
        <title>Phylogenomics of Endogonaceae and evolution of mycorrhizas within Mucoromycota.</title>
        <authorList>
            <person name="Chang Y."/>
            <person name="Desiro A."/>
            <person name="Na H."/>
            <person name="Sandor L."/>
            <person name="Lipzen A."/>
            <person name="Clum A."/>
            <person name="Barry K."/>
            <person name="Grigoriev I.V."/>
            <person name="Martin F.M."/>
            <person name="Stajich J.E."/>
            <person name="Smith M.E."/>
            <person name="Bonito G."/>
            <person name="Spatafora J.W."/>
        </authorList>
    </citation>
    <scope>NUCLEOTIDE SEQUENCE [LARGE SCALE GENOMIC DNA]</scope>
    <source>
        <strain evidence="9 10">AD002</strain>
    </source>
</reference>
<dbReference type="GO" id="GO:0051321">
    <property type="term" value="P:meiotic cell cycle"/>
    <property type="evidence" value="ECO:0007669"/>
    <property type="project" value="TreeGrafter"/>
</dbReference>
<proteinExistence type="inferred from homology"/>
<dbReference type="EMBL" id="RBNJ01017678">
    <property type="protein sequence ID" value="RUS24016.1"/>
    <property type="molecule type" value="Genomic_DNA"/>
</dbReference>
<comment type="subcellular location">
    <subcellularLocation>
        <location evidence="5">Cytoplasm</location>
        <location evidence="5">Cytoskeleton</location>
        <location evidence="5">Microtubule organizing center</location>
    </subcellularLocation>
</comment>